<evidence type="ECO:0000256" key="1">
    <source>
        <dbReference type="ARBA" id="ARBA00003373"/>
    </source>
</evidence>
<feature type="compositionally biased region" description="Polar residues" evidence="19">
    <location>
        <begin position="1211"/>
        <end position="1241"/>
    </location>
</feature>
<evidence type="ECO:0000256" key="16">
    <source>
        <dbReference type="ARBA" id="ARBA00034103"/>
    </source>
</evidence>
<evidence type="ECO:0000256" key="5">
    <source>
        <dbReference type="ARBA" id="ARBA00012551"/>
    </source>
</evidence>
<dbReference type="Proteomes" id="UP001142055">
    <property type="component" value="Chromosome 2"/>
</dbReference>
<dbReference type="Gene3D" id="3.40.50.300">
    <property type="entry name" value="P-loop containing nucleotide triphosphate hydrolases"/>
    <property type="match status" value="1"/>
</dbReference>
<dbReference type="PANTHER" id="PTHR11093">
    <property type="entry name" value="RUVB-RELATED REPTIN AND PONTIN"/>
    <property type="match status" value="1"/>
</dbReference>
<feature type="compositionally biased region" description="Gly residues" evidence="19">
    <location>
        <begin position="1004"/>
        <end position="1026"/>
    </location>
</feature>
<keyword evidence="14" id="KW-0234">DNA repair</keyword>
<dbReference type="GO" id="GO:0045202">
    <property type="term" value="C:synapse"/>
    <property type="evidence" value="ECO:0007669"/>
    <property type="project" value="UniProtKB-SubCell"/>
</dbReference>
<dbReference type="InterPro" id="IPR041560">
    <property type="entry name" value="Tudor_FRM1"/>
</dbReference>
<dbReference type="InterPro" id="IPR041048">
    <property type="entry name" value="RuvB-like_C"/>
</dbReference>
<dbReference type="SUPFAM" id="SSF52540">
    <property type="entry name" value="P-loop containing nucleoside triphosphate hydrolases"/>
    <property type="match status" value="1"/>
</dbReference>
<keyword evidence="18" id="KW-0694">RNA-binding</keyword>
<evidence type="ECO:0000256" key="10">
    <source>
        <dbReference type="ARBA" id="ARBA00022840"/>
    </source>
</evidence>
<keyword evidence="8" id="KW-0378">Hydrolase</keyword>
<evidence type="ECO:0000256" key="14">
    <source>
        <dbReference type="ARBA" id="ARBA00023204"/>
    </source>
</evidence>
<feature type="compositionally biased region" description="Polar residues" evidence="19">
    <location>
        <begin position="1259"/>
        <end position="1275"/>
    </location>
</feature>
<dbReference type="InterPro" id="IPR003593">
    <property type="entry name" value="AAA+_ATPase"/>
</dbReference>
<proteinExistence type="inferred from homology"/>
<dbReference type="Gene3D" id="2.30.30.140">
    <property type="match status" value="1"/>
</dbReference>
<reference evidence="21" key="1">
    <citation type="submission" date="2022-12" db="EMBL/GenBank/DDBJ databases">
        <title>Genome assemblies of Blomia tropicalis.</title>
        <authorList>
            <person name="Cui Y."/>
        </authorList>
    </citation>
    <scope>NUCLEOTIDE SEQUENCE</scope>
    <source>
        <tissue evidence="21">Adult mites</tissue>
    </source>
</reference>
<feature type="compositionally biased region" description="Low complexity" evidence="19">
    <location>
        <begin position="1159"/>
        <end position="1168"/>
    </location>
</feature>
<dbReference type="GO" id="GO:0010468">
    <property type="term" value="P:regulation of gene expression"/>
    <property type="evidence" value="ECO:0007669"/>
    <property type="project" value="UniProtKB-ARBA"/>
</dbReference>
<keyword evidence="7" id="KW-0227">DNA damage</keyword>
<feature type="compositionally biased region" description="Low complexity" evidence="19">
    <location>
        <begin position="1201"/>
        <end position="1210"/>
    </location>
</feature>
<evidence type="ECO:0000256" key="18">
    <source>
        <dbReference type="PROSITE-ProRule" id="PRU00117"/>
    </source>
</evidence>
<evidence type="ECO:0000256" key="11">
    <source>
        <dbReference type="ARBA" id="ARBA00023015"/>
    </source>
</evidence>
<dbReference type="PROSITE" id="PS50084">
    <property type="entry name" value="KH_TYPE_1"/>
    <property type="match status" value="2"/>
</dbReference>
<evidence type="ECO:0000256" key="8">
    <source>
        <dbReference type="ARBA" id="ARBA00022801"/>
    </source>
</evidence>
<dbReference type="Pfam" id="PF00013">
    <property type="entry name" value="KH_1"/>
    <property type="match status" value="1"/>
</dbReference>
<keyword evidence="6" id="KW-0547">Nucleotide-binding</keyword>
<dbReference type="Pfam" id="PF06068">
    <property type="entry name" value="TIP49"/>
    <property type="match status" value="1"/>
</dbReference>
<dbReference type="InterPro" id="IPR010339">
    <property type="entry name" value="TIP49_P-loop"/>
</dbReference>
<comment type="subcellular location">
    <subcellularLocation>
        <location evidence="3">Cytoplasm</location>
        <location evidence="3">Stress granule</location>
    </subcellularLocation>
    <subcellularLocation>
        <location evidence="2">Nucleus</location>
    </subcellularLocation>
    <subcellularLocation>
        <location evidence="16">Synapse</location>
    </subcellularLocation>
</comment>
<dbReference type="Pfam" id="PF05641">
    <property type="entry name" value="Agenet"/>
    <property type="match status" value="1"/>
</dbReference>
<evidence type="ECO:0000256" key="2">
    <source>
        <dbReference type="ARBA" id="ARBA00004123"/>
    </source>
</evidence>
<sequence>MVEAFNTDQIISEVMITKLERTGAHSHIRGLGLNDILQPKEVSEGLVGQLSARKAAGIVVQMIKEGKLAGRSILIAGKPGTGKTAIATGISRALATNIPFISMSASEVFSLDMSKSEALMQAFRKAINIEICEETDVLRGEVVEIDIGRIDGVGNARIGKLTLKTTSMETVFELGQKMIDSLIKEKVSAGDIISINKSSGNITKLGRNFTRAQDYDAMGPTLKFINCPDGELQKRETVCHNVNLHEIDVINSRQQGFLALFSGDTGEIKPEIREKVNAKLSEWKEEGKANIRPGVLFIDEAHMLDIECFSFLNRALESEFSPIIILATNRGITKIRGTNYKSPHGFPSDFLDRLVIIRTQEYSLNEVGTILKIRAEEEGIKFAGDEVLQILAKTAQTTTLRYAIQLIVTSHILAMKRKAAAVEVKDVKEAYKMFIDVKRSKALFDKDDQDFMFHEHENRDAKNSFMMNIYDTSVSCDFLKNGLVEVQGENGAFYPAYIYDVESSIYQQQSSTASTDSGTLVIPPNAAIVQSNDAESLITVTFQNNSFPTSQIPLSRIRLPPYSPNSANNDPLANNNQQDEAIKSLSAGMAGIQLPNQSPTNSLSISPANTPNVTASNNLDEPAFAVGMEVEVLSSCSKDEPRGWWRAIIKMIKGGFYVVDYKNNNSPNDMNSMASSSNQSMNTAQLQTYTEIIPNDDIRQKNPNPTLRANPFFRFEIPVPEDIRSLNRGWMHKEEAHRQFKLSCGAIVVRYDESKNVLIVIGYSQSTAEKNFIASKIENRASMLSDMHFRNLRQKLILLSDAEEAAKQLESTRMPTNQNEQGLFESRIIVPDHLMGLAIGGHGTNIQAARKIDGIVSIEIRESPSAFFIRSHTIEGLHKARSILEFSERIVEIPRSLAGKTIGRNGRVIQEIVDKSGVVRVKIEGDQENSIPSEHVPFVFVGTSESVQNAQILLEYHLNHIKEVDKLRQEKSEIVEKLRQQQSMTINSQHMGNGRSEFNSWAGRDGGNMSGPRSGGRFSGPRGGRGNDSFRGRMDRGRDGDQRMPRDGRRFAPGERGGRERLPYNRFGSDRNNDHNDRSSDRNDRDRNERERPVRRGERNVQMNKDDSQVDRNTNEQASNSRTESVPPTSTTNDSTSGPVKPERTNVNSSSQRAPRNSAGGPSANGPNENGGSGSNVREKRQRSRASLPMRNNSSKKVPADSSQQDQQQSAVVNATVASTSTGKVNGVKDSSNVKSVSQPTMDGGDVGAPLADPVSTKPLPQSEANNSSTLVNGN</sequence>
<keyword evidence="13" id="KW-0804">Transcription</keyword>
<dbReference type="PROSITE" id="PS51641">
    <property type="entry name" value="AGENET_LIKE"/>
    <property type="match status" value="1"/>
</dbReference>
<protein>
    <recommendedName>
        <fullName evidence="5">DNA helicase</fullName>
        <ecNumber evidence="5">3.6.4.12</ecNumber>
    </recommendedName>
    <alternativeName>
        <fullName evidence="17">Reptin</fullName>
    </alternativeName>
</protein>
<keyword evidence="11" id="KW-0805">Transcription regulation</keyword>
<dbReference type="CDD" id="cd22426">
    <property type="entry name" value="KH_I_FMR1_FXR_rpt2"/>
    <property type="match status" value="1"/>
</dbReference>
<evidence type="ECO:0000256" key="13">
    <source>
        <dbReference type="ARBA" id="ARBA00023163"/>
    </source>
</evidence>
<evidence type="ECO:0000256" key="15">
    <source>
        <dbReference type="ARBA" id="ARBA00023242"/>
    </source>
</evidence>
<evidence type="ECO:0000256" key="17">
    <source>
        <dbReference type="ARBA" id="ARBA00077211"/>
    </source>
</evidence>
<dbReference type="Pfam" id="PF17856">
    <property type="entry name" value="TIP49_C"/>
    <property type="match status" value="1"/>
</dbReference>
<dbReference type="FunFam" id="2.40.50.360:FF:000002">
    <property type="entry name" value="RuvB-like helicase"/>
    <property type="match status" value="1"/>
</dbReference>
<dbReference type="AlphaFoldDB" id="A0A9Q0M5V5"/>
<keyword evidence="15" id="KW-0539">Nucleus</keyword>
<dbReference type="FunFam" id="3.40.50.300:FF:002221">
    <property type="entry name" value="RuvB-like 2"/>
    <property type="match status" value="2"/>
</dbReference>
<evidence type="ECO:0000256" key="7">
    <source>
        <dbReference type="ARBA" id="ARBA00022763"/>
    </source>
</evidence>
<keyword evidence="12" id="KW-0770">Synapse</keyword>
<dbReference type="FunFam" id="3.30.1370.10:FF:000054">
    <property type="entry name" value="Fragile X mental retardation protein 1"/>
    <property type="match status" value="1"/>
</dbReference>
<keyword evidence="9" id="KW-0347">Helicase</keyword>
<dbReference type="InterPro" id="IPR042487">
    <property type="entry name" value="RuvBL1/2_DNA/RNA_bd_dom"/>
</dbReference>
<feature type="compositionally biased region" description="Polar residues" evidence="19">
    <location>
        <begin position="1115"/>
        <end position="1138"/>
    </location>
</feature>
<dbReference type="SMART" id="SM00382">
    <property type="entry name" value="AAA"/>
    <property type="match status" value="1"/>
</dbReference>
<accession>A0A9Q0M5V5</accession>
<dbReference type="EMBL" id="JAPWDV010000002">
    <property type="protein sequence ID" value="KAJ6219750.1"/>
    <property type="molecule type" value="Genomic_DNA"/>
</dbReference>
<dbReference type="InterPro" id="IPR040472">
    <property type="entry name" value="FMRP_KH0"/>
</dbReference>
<dbReference type="InterPro" id="IPR036612">
    <property type="entry name" value="KH_dom_type_1_sf"/>
</dbReference>
<dbReference type="InterPro" id="IPR027238">
    <property type="entry name" value="RuvB-like"/>
</dbReference>
<gene>
    <name evidence="21" type="ORF">RDWZM_005562</name>
</gene>
<name>A0A9Q0M5V5_BLOTA</name>
<comment type="function">
    <text evidence="1">Proposed core component of the chromatin remodeling INO80 complex which is involved in transcriptional regulation, DNA replication and probably DNA repair.</text>
</comment>
<dbReference type="SUPFAM" id="SSF54791">
    <property type="entry name" value="Eukaryotic type KH-domain (KH-domain type I)"/>
    <property type="match status" value="2"/>
</dbReference>
<organism evidence="21 22">
    <name type="scientific">Blomia tropicalis</name>
    <name type="common">Mite</name>
    <dbReference type="NCBI Taxonomy" id="40697"/>
    <lineage>
        <taxon>Eukaryota</taxon>
        <taxon>Metazoa</taxon>
        <taxon>Ecdysozoa</taxon>
        <taxon>Arthropoda</taxon>
        <taxon>Chelicerata</taxon>
        <taxon>Arachnida</taxon>
        <taxon>Acari</taxon>
        <taxon>Acariformes</taxon>
        <taxon>Sarcoptiformes</taxon>
        <taxon>Astigmata</taxon>
        <taxon>Glycyphagoidea</taxon>
        <taxon>Echimyopodidae</taxon>
        <taxon>Blomia</taxon>
    </lineage>
</organism>
<dbReference type="Pfam" id="PF17904">
    <property type="entry name" value="KH_9"/>
    <property type="match status" value="1"/>
</dbReference>
<feature type="compositionally biased region" description="Polar residues" evidence="19">
    <location>
        <begin position="1145"/>
        <end position="1155"/>
    </location>
</feature>
<keyword evidence="10" id="KW-0067">ATP-binding</keyword>
<feature type="domain" description="Agenet-like" evidence="20">
    <location>
        <begin position="628"/>
        <end position="701"/>
    </location>
</feature>
<dbReference type="Gene3D" id="1.10.8.60">
    <property type="match status" value="1"/>
</dbReference>
<evidence type="ECO:0000256" key="19">
    <source>
        <dbReference type="SAM" id="MobiDB-lite"/>
    </source>
</evidence>
<comment type="caution">
    <text evidence="21">The sequence shown here is derived from an EMBL/GenBank/DDBJ whole genome shotgun (WGS) entry which is preliminary data.</text>
</comment>
<dbReference type="EC" id="3.6.4.12" evidence="5"/>
<dbReference type="GO" id="GO:0006281">
    <property type="term" value="P:DNA repair"/>
    <property type="evidence" value="ECO:0007669"/>
    <property type="project" value="UniProtKB-KW"/>
</dbReference>
<evidence type="ECO:0000256" key="6">
    <source>
        <dbReference type="ARBA" id="ARBA00022741"/>
    </source>
</evidence>
<dbReference type="GO" id="GO:0005634">
    <property type="term" value="C:nucleus"/>
    <property type="evidence" value="ECO:0007669"/>
    <property type="project" value="UniProtKB-SubCell"/>
</dbReference>
<keyword evidence="22" id="KW-1185">Reference proteome</keyword>
<comment type="similarity">
    <text evidence="4">Belongs to the RuvB family.</text>
</comment>
<dbReference type="InterPro" id="IPR004087">
    <property type="entry name" value="KH_dom"/>
</dbReference>
<dbReference type="GO" id="GO:0003723">
    <property type="term" value="F:RNA binding"/>
    <property type="evidence" value="ECO:0007669"/>
    <property type="project" value="UniProtKB-UniRule"/>
</dbReference>
<dbReference type="GO" id="GO:0010494">
    <property type="term" value="C:cytoplasmic stress granule"/>
    <property type="evidence" value="ECO:0007669"/>
    <property type="project" value="UniProtKB-SubCell"/>
</dbReference>
<feature type="region of interest" description="Disordered" evidence="19">
    <location>
        <begin position="985"/>
        <end position="1275"/>
    </location>
</feature>
<dbReference type="InterPro" id="IPR008395">
    <property type="entry name" value="Agenet-like_dom"/>
</dbReference>
<dbReference type="Gene3D" id="2.40.50.360">
    <property type="entry name" value="RuvB-like helicase, domain II"/>
    <property type="match status" value="1"/>
</dbReference>
<dbReference type="GO" id="GO:0003678">
    <property type="term" value="F:DNA helicase activity"/>
    <property type="evidence" value="ECO:0007669"/>
    <property type="project" value="UniProtKB-EC"/>
</dbReference>
<dbReference type="CDD" id="cd22425">
    <property type="entry name" value="KH_I_FMR1_FXR_rpt1"/>
    <property type="match status" value="1"/>
</dbReference>
<evidence type="ECO:0000256" key="3">
    <source>
        <dbReference type="ARBA" id="ARBA00004210"/>
    </source>
</evidence>
<evidence type="ECO:0000256" key="4">
    <source>
        <dbReference type="ARBA" id="ARBA00007519"/>
    </source>
</evidence>
<dbReference type="InterPro" id="IPR004088">
    <property type="entry name" value="KH_dom_type_1"/>
</dbReference>
<feature type="compositionally biased region" description="Polar residues" evidence="19">
    <location>
        <begin position="985"/>
        <end position="999"/>
    </location>
</feature>
<dbReference type="InterPro" id="IPR027417">
    <property type="entry name" value="P-loop_NTPase"/>
</dbReference>
<evidence type="ECO:0000256" key="12">
    <source>
        <dbReference type="ARBA" id="ARBA00023018"/>
    </source>
</evidence>
<evidence type="ECO:0000313" key="21">
    <source>
        <dbReference type="EMBL" id="KAJ6219750.1"/>
    </source>
</evidence>
<dbReference type="GO" id="GO:0005524">
    <property type="term" value="F:ATP binding"/>
    <property type="evidence" value="ECO:0007669"/>
    <property type="project" value="UniProtKB-KW"/>
</dbReference>
<evidence type="ECO:0000259" key="20">
    <source>
        <dbReference type="PROSITE" id="PS51641"/>
    </source>
</evidence>
<evidence type="ECO:0000313" key="22">
    <source>
        <dbReference type="Proteomes" id="UP001142055"/>
    </source>
</evidence>
<evidence type="ECO:0000256" key="9">
    <source>
        <dbReference type="ARBA" id="ARBA00022806"/>
    </source>
</evidence>
<dbReference type="CDD" id="cd22427">
    <property type="entry name" value="KH_I_FMR1_FXR_rpt3"/>
    <property type="match status" value="1"/>
</dbReference>
<dbReference type="Gene3D" id="3.30.1370.10">
    <property type="entry name" value="K Homology domain, type 1"/>
    <property type="match status" value="2"/>
</dbReference>
<feature type="compositionally biased region" description="Basic and acidic residues" evidence="19">
    <location>
        <begin position="1028"/>
        <end position="1114"/>
    </location>
</feature>
<dbReference type="GO" id="GO:0016787">
    <property type="term" value="F:hydrolase activity"/>
    <property type="evidence" value="ECO:0007669"/>
    <property type="project" value="UniProtKB-KW"/>
</dbReference>
<dbReference type="SMART" id="SM00322">
    <property type="entry name" value="KH"/>
    <property type="match status" value="1"/>
</dbReference>